<evidence type="ECO:0000256" key="3">
    <source>
        <dbReference type="ARBA" id="ARBA00022692"/>
    </source>
</evidence>
<protein>
    <submittedName>
        <fullName evidence="9">Amino acid/polyamine transporter I</fullName>
    </submittedName>
</protein>
<feature type="domain" description="Amino acid permease/ SLC12A" evidence="8">
    <location>
        <begin position="123"/>
        <end position="588"/>
    </location>
</feature>
<dbReference type="PANTHER" id="PTHR43341:SF1">
    <property type="entry name" value="GENERAL AMINO-ACID PERMEASE GAP1"/>
    <property type="match status" value="1"/>
</dbReference>
<dbReference type="Gene3D" id="1.20.1740.10">
    <property type="entry name" value="Amino acid/polyamine transporter I"/>
    <property type="match status" value="1"/>
</dbReference>
<keyword evidence="10" id="KW-1185">Reference proteome</keyword>
<gene>
    <name evidence="9" type="ORF">AAL_02704</name>
</gene>
<keyword evidence="4" id="KW-0029">Amino-acid transport</keyword>
<feature type="transmembrane region" description="Helical" evidence="7">
    <location>
        <begin position="517"/>
        <end position="541"/>
    </location>
</feature>
<evidence type="ECO:0000256" key="6">
    <source>
        <dbReference type="ARBA" id="ARBA00023136"/>
    </source>
</evidence>
<feature type="transmembrane region" description="Helical" evidence="7">
    <location>
        <begin position="475"/>
        <end position="497"/>
    </location>
</feature>
<keyword evidence="5 7" id="KW-1133">Transmembrane helix</keyword>
<feature type="transmembrane region" description="Helical" evidence="7">
    <location>
        <begin position="403"/>
        <end position="425"/>
    </location>
</feature>
<dbReference type="PROSITE" id="PS00218">
    <property type="entry name" value="AMINO_ACID_PERMEASE_1"/>
    <property type="match status" value="1"/>
</dbReference>
<dbReference type="OrthoDB" id="3900342at2759"/>
<evidence type="ECO:0000256" key="2">
    <source>
        <dbReference type="ARBA" id="ARBA00022448"/>
    </source>
</evidence>
<evidence type="ECO:0000256" key="7">
    <source>
        <dbReference type="SAM" id="Phobius"/>
    </source>
</evidence>
<keyword evidence="3 7" id="KW-0812">Transmembrane</keyword>
<sequence length="627" mass="68241">MARRGGLEKPKASKNGIVYTRDFEVVEMNELNLEGSRSQFTTTSYAVATPHIGDALRPDSLWYRSMQSFKRADAVPLPPGPYSFDMNGGLPRPAQVGGRSYDLRAANVRVANSALSRDLKGRHLQMIAISGSVGTGLFVTSGFALFLSGPLSLLLAYVVVGMFQFCVMQSLGELVVTFPVAGAFSALSTRFLDPSWGFAMGWNYALKWLFVLPLEIIAGALTIRYWNQDISKTVFITIFLIAIVALNLCGIKGFGEAEFLFSVVKVTAIVGFILLGIVINIGGSPDGGYIGGQYWRVPGSTTNGFKAFCSVLIAASASFSGTELIGLAAAETANPRKSLPSAIKQVFWKIAMFYIVALLLVGLLVPHDEPRLIGAGSLGAAASPFVIAVESAGSTILPSVMNAVILVSVLSVGNSAVFGSSRTLASLAEQSHAPEIFSYVDRKGRPLVAILFAGALGLFAYLADVKFRDEIFDWLFAICGLSTLFTWSSICLCHIQFRRAWAAAGNSLDQLPFRSQVGVIGSWAGILGNVLVLAAHVWLTFSPVGGFKKTFTQLEVAKSVVLQTMAVPIVFIFYVGHKLWFRTRVVRIHDMDIDTGRSFTRLYDIRADQMELSMKWPRWKRLYRSFC</sequence>
<evidence type="ECO:0000313" key="10">
    <source>
        <dbReference type="Proteomes" id="UP000078544"/>
    </source>
</evidence>
<dbReference type="STRING" id="1081109.A0A168EU93"/>
<dbReference type="EMBL" id="AZGY01000004">
    <property type="protein sequence ID" value="KZZ99153.1"/>
    <property type="molecule type" value="Genomic_DNA"/>
</dbReference>
<dbReference type="Pfam" id="PF00324">
    <property type="entry name" value="AA_permease"/>
    <property type="match status" value="1"/>
</dbReference>
<dbReference type="Proteomes" id="UP000078544">
    <property type="component" value="Unassembled WGS sequence"/>
</dbReference>
<evidence type="ECO:0000259" key="8">
    <source>
        <dbReference type="Pfam" id="PF00324"/>
    </source>
</evidence>
<organism evidence="9 10">
    <name type="scientific">Moelleriella libera RCEF 2490</name>
    <dbReference type="NCBI Taxonomy" id="1081109"/>
    <lineage>
        <taxon>Eukaryota</taxon>
        <taxon>Fungi</taxon>
        <taxon>Dikarya</taxon>
        <taxon>Ascomycota</taxon>
        <taxon>Pezizomycotina</taxon>
        <taxon>Sordariomycetes</taxon>
        <taxon>Hypocreomycetidae</taxon>
        <taxon>Hypocreales</taxon>
        <taxon>Clavicipitaceae</taxon>
        <taxon>Moelleriella</taxon>
    </lineage>
</organism>
<feature type="transmembrane region" description="Helical" evidence="7">
    <location>
        <begin position="561"/>
        <end position="581"/>
    </location>
</feature>
<dbReference type="GO" id="GO:0016020">
    <property type="term" value="C:membrane"/>
    <property type="evidence" value="ECO:0007669"/>
    <property type="project" value="UniProtKB-SubCell"/>
</dbReference>
<feature type="transmembrane region" description="Helical" evidence="7">
    <location>
        <begin position="204"/>
        <end position="226"/>
    </location>
</feature>
<reference evidence="9 10" key="1">
    <citation type="journal article" date="2016" name="Genome Biol. Evol.">
        <title>Divergent and convergent evolution of fungal pathogenicity.</title>
        <authorList>
            <person name="Shang Y."/>
            <person name="Xiao G."/>
            <person name="Zheng P."/>
            <person name="Cen K."/>
            <person name="Zhan S."/>
            <person name="Wang C."/>
        </authorList>
    </citation>
    <scope>NUCLEOTIDE SEQUENCE [LARGE SCALE GENOMIC DNA]</scope>
    <source>
        <strain evidence="9 10">RCEF 2490</strain>
    </source>
</reference>
<evidence type="ECO:0000256" key="5">
    <source>
        <dbReference type="ARBA" id="ARBA00022989"/>
    </source>
</evidence>
<evidence type="ECO:0000313" key="9">
    <source>
        <dbReference type="EMBL" id="KZZ99153.1"/>
    </source>
</evidence>
<dbReference type="PANTHER" id="PTHR43341">
    <property type="entry name" value="AMINO ACID PERMEASE"/>
    <property type="match status" value="1"/>
</dbReference>
<evidence type="ECO:0000256" key="1">
    <source>
        <dbReference type="ARBA" id="ARBA00004141"/>
    </source>
</evidence>
<feature type="transmembrane region" description="Helical" evidence="7">
    <location>
        <begin position="259"/>
        <end position="283"/>
    </location>
</feature>
<feature type="transmembrane region" description="Helical" evidence="7">
    <location>
        <begin position="233"/>
        <end position="253"/>
    </location>
</feature>
<name>A0A168EU93_9HYPO</name>
<evidence type="ECO:0000256" key="4">
    <source>
        <dbReference type="ARBA" id="ARBA00022970"/>
    </source>
</evidence>
<keyword evidence="6 7" id="KW-0472">Membrane</keyword>
<dbReference type="AlphaFoldDB" id="A0A168EU93"/>
<dbReference type="GO" id="GO:0015171">
    <property type="term" value="F:amino acid transmembrane transporter activity"/>
    <property type="evidence" value="ECO:0007669"/>
    <property type="project" value="TreeGrafter"/>
</dbReference>
<comment type="subcellular location">
    <subcellularLocation>
        <location evidence="1">Membrane</location>
        <topology evidence="1">Multi-pass membrane protein</topology>
    </subcellularLocation>
</comment>
<proteinExistence type="predicted"/>
<accession>A0A168EU93</accession>
<dbReference type="InterPro" id="IPR004840">
    <property type="entry name" value="Amino_acid_permease_CS"/>
</dbReference>
<feature type="transmembrane region" description="Helical" evidence="7">
    <location>
        <begin position="446"/>
        <end position="463"/>
    </location>
</feature>
<dbReference type="InterPro" id="IPR050524">
    <property type="entry name" value="APC_YAT"/>
</dbReference>
<keyword evidence="2" id="KW-0813">Transport</keyword>
<feature type="transmembrane region" description="Helical" evidence="7">
    <location>
        <begin position="174"/>
        <end position="192"/>
    </location>
</feature>
<comment type="caution">
    <text evidence="9">The sequence shown here is derived from an EMBL/GenBank/DDBJ whole genome shotgun (WGS) entry which is preliminary data.</text>
</comment>
<dbReference type="InterPro" id="IPR004841">
    <property type="entry name" value="AA-permease/SLC12A_dom"/>
</dbReference>
<feature type="transmembrane region" description="Helical" evidence="7">
    <location>
        <begin position="346"/>
        <end position="365"/>
    </location>
</feature>
<dbReference type="FunFam" id="1.20.1740.10:FF:000017">
    <property type="entry name" value="Amino acid permease"/>
    <property type="match status" value="1"/>
</dbReference>